<name>A0AA86T0B1_9FABA</name>
<evidence type="ECO:0000313" key="4">
    <source>
        <dbReference type="Proteomes" id="UP001189624"/>
    </source>
</evidence>
<feature type="region of interest" description="Disordered" evidence="1">
    <location>
        <begin position="349"/>
        <end position="373"/>
    </location>
</feature>
<protein>
    <submittedName>
        <fullName evidence="3">Uncharacterized protein</fullName>
    </submittedName>
</protein>
<proteinExistence type="predicted"/>
<feature type="transmembrane region" description="Helical" evidence="2">
    <location>
        <begin position="190"/>
        <end position="212"/>
    </location>
</feature>
<feature type="region of interest" description="Disordered" evidence="1">
    <location>
        <begin position="454"/>
        <end position="488"/>
    </location>
</feature>
<dbReference type="Gramene" id="rna-AYBTSS11_LOCUS17231">
    <property type="protein sequence ID" value="CAJ1957495.1"/>
    <property type="gene ID" value="gene-AYBTSS11_LOCUS17231"/>
</dbReference>
<organism evidence="3 4">
    <name type="scientific">Sphenostylis stenocarpa</name>
    <dbReference type="NCBI Taxonomy" id="92480"/>
    <lineage>
        <taxon>Eukaryota</taxon>
        <taxon>Viridiplantae</taxon>
        <taxon>Streptophyta</taxon>
        <taxon>Embryophyta</taxon>
        <taxon>Tracheophyta</taxon>
        <taxon>Spermatophyta</taxon>
        <taxon>Magnoliopsida</taxon>
        <taxon>eudicotyledons</taxon>
        <taxon>Gunneridae</taxon>
        <taxon>Pentapetalae</taxon>
        <taxon>rosids</taxon>
        <taxon>fabids</taxon>
        <taxon>Fabales</taxon>
        <taxon>Fabaceae</taxon>
        <taxon>Papilionoideae</taxon>
        <taxon>50 kb inversion clade</taxon>
        <taxon>NPAAA clade</taxon>
        <taxon>indigoferoid/millettioid clade</taxon>
        <taxon>Phaseoleae</taxon>
        <taxon>Sphenostylis</taxon>
    </lineage>
</organism>
<feature type="region of interest" description="Disordered" evidence="1">
    <location>
        <begin position="265"/>
        <end position="297"/>
    </location>
</feature>
<keyword evidence="2" id="KW-0472">Membrane</keyword>
<evidence type="ECO:0000256" key="2">
    <source>
        <dbReference type="SAM" id="Phobius"/>
    </source>
</evidence>
<keyword evidence="4" id="KW-1185">Reference proteome</keyword>
<sequence length="580" mass="64468">MSCLSEIRGEEFGKPRDGRVALEQEKEASQVDFKVVFGLKSFGAAQTRKRKLLDLRTDCSAFLSSGNGSFLTPVGMDLYSELPRDHLSGSRLPRDLPLPSRTGNQVVKLIPSLATWSFDLFPCKFLSMRGRNRFTEPPLLGGGRRYARPDRAPQIFEKEHEEGLIRIRKGSMALVLELLLFWELNENYRSVVTVNTIALTMLLFEAFWFVLLMHTGLLSRNRQAVWIQSVPLVIHPTIGLRFPFRNLLHLNEVVRTATIEKNAHGGALQSARKKSSDGRSGGTGSATTEEETSPFGSSTCRIMRLGDDITSDLGFKTIKKEDRTKCEIGSKIAYEMKGFLSSTVLETFPSPQAQQQEANKKDDDDDGGEGGEHNIQAAAESVHAESADISFLEDSLTLIDLKENGIASESFQEASHYLDIAQTTPSTSNSLMNLSTIAPCDAGDSMNSPLSQFEMERASPSAKIRKQLSSTTGGASGSGEGDDDENRHHLKKLFRPRSERMLSRVYERFLLIAVFAESGGIERNVLFLEHSSRWNWAVNTVFEEMYGPLTSTFGDLERISRVMRELASKGLSGPFFKTKV</sequence>
<evidence type="ECO:0000313" key="3">
    <source>
        <dbReference type="EMBL" id="CAJ1957495.1"/>
    </source>
</evidence>
<gene>
    <name evidence="3" type="ORF">AYBTSS11_LOCUS17231</name>
</gene>
<keyword evidence="2" id="KW-1133">Transmembrane helix</keyword>
<evidence type="ECO:0000256" key="1">
    <source>
        <dbReference type="SAM" id="MobiDB-lite"/>
    </source>
</evidence>
<reference evidence="3" key="1">
    <citation type="submission" date="2023-10" db="EMBL/GenBank/DDBJ databases">
        <authorList>
            <person name="Domelevo Entfellner J.-B."/>
        </authorList>
    </citation>
    <scope>NUCLEOTIDE SEQUENCE</scope>
</reference>
<keyword evidence="2" id="KW-0812">Transmembrane</keyword>
<dbReference type="EMBL" id="OY731402">
    <property type="protein sequence ID" value="CAJ1957495.1"/>
    <property type="molecule type" value="Genomic_DNA"/>
</dbReference>
<dbReference type="Proteomes" id="UP001189624">
    <property type="component" value="Chromosome 5"/>
</dbReference>
<accession>A0AA86T0B1</accession>
<dbReference type="AlphaFoldDB" id="A0AA86T0B1"/>